<dbReference type="InterPro" id="IPR023179">
    <property type="entry name" value="GTP-bd_ortho_bundle_sf"/>
</dbReference>
<dbReference type="HOGENOM" id="CLU_011106_5_1_1"/>
<name>A0A0C2WWP5_SERVB</name>
<feature type="region of interest" description="Disordered" evidence="5">
    <location>
        <begin position="76"/>
        <end position="102"/>
    </location>
</feature>
<proteinExistence type="predicted"/>
<dbReference type="InterPro" id="IPR014813">
    <property type="entry name" value="Gnl3_N_dom"/>
</dbReference>
<feature type="domain" description="Guanine nucleotide-binding protein-like 3 N-terminal" evidence="7">
    <location>
        <begin position="15"/>
        <end position="85"/>
    </location>
</feature>
<keyword evidence="2" id="KW-0547">Nucleotide-binding</keyword>
<reference evidence="9" key="2">
    <citation type="submission" date="2015-01" db="EMBL/GenBank/DDBJ databases">
        <title>Evolutionary Origins and Diversification of the Mycorrhizal Mutualists.</title>
        <authorList>
            <consortium name="DOE Joint Genome Institute"/>
            <consortium name="Mycorrhizal Genomics Consortium"/>
            <person name="Kohler A."/>
            <person name="Kuo A."/>
            <person name="Nagy L.G."/>
            <person name="Floudas D."/>
            <person name="Copeland A."/>
            <person name="Barry K.W."/>
            <person name="Cichocki N."/>
            <person name="Veneault-Fourrey C."/>
            <person name="LaButti K."/>
            <person name="Lindquist E.A."/>
            <person name="Lipzen A."/>
            <person name="Lundell T."/>
            <person name="Morin E."/>
            <person name="Murat C."/>
            <person name="Riley R."/>
            <person name="Ohm R."/>
            <person name="Sun H."/>
            <person name="Tunlid A."/>
            <person name="Henrissat B."/>
            <person name="Grigoriev I.V."/>
            <person name="Hibbett D.S."/>
            <person name="Martin F."/>
        </authorList>
    </citation>
    <scope>NUCLEOTIDE SEQUENCE [LARGE SCALE GENOMIC DNA]</scope>
    <source>
        <strain evidence="9">MAFF 305830</strain>
    </source>
</reference>
<evidence type="ECO:0000259" key="7">
    <source>
        <dbReference type="Pfam" id="PF08701"/>
    </source>
</evidence>
<evidence type="ECO:0000256" key="4">
    <source>
        <dbReference type="ARBA" id="ARBA00023242"/>
    </source>
</evidence>
<dbReference type="EMBL" id="KN824371">
    <property type="protein sequence ID" value="KIM21782.1"/>
    <property type="molecule type" value="Genomic_DNA"/>
</dbReference>
<keyword evidence="9" id="KW-1185">Reference proteome</keyword>
<dbReference type="Gene3D" id="1.10.1580.10">
    <property type="match status" value="1"/>
</dbReference>
<dbReference type="InterPro" id="IPR050755">
    <property type="entry name" value="TRAFAC_YlqF/YawG_RiboMat"/>
</dbReference>
<evidence type="ECO:0000256" key="1">
    <source>
        <dbReference type="ARBA" id="ARBA00004123"/>
    </source>
</evidence>
<evidence type="ECO:0000256" key="5">
    <source>
        <dbReference type="SAM" id="MobiDB-lite"/>
    </source>
</evidence>
<feature type="compositionally biased region" description="Acidic residues" evidence="5">
    <location>
        <begin position="545"/>
        <end position="560"/>
    </location>
</feature>
<dbReference type="Pfam" id="PF08701">
    <property type="entry name" value="GN3L_Grn1"/>
    <property type="match status" value="1"/>
</dbReference>
<feature type="domain" description="G" evidence="6">
    <location>
        <begin position="250"/>
        <end position="317"/>
    </location>
</feature>
<dbReference type="InterPro" id="IPR027417">
    <property type="entry name" value="P-loop_NTPase"/>
</dbReference>
<evidence type="ECO:0000259" key="6">
    <source>
        <dbReference type="Pfam" id="PF01926"/>
    </source>
</evidence>
<dbReference type="STRING" id="933852.A0A0C2WWP5"/>
<feature type="compositionally biased region" description="Polar residues" evidence="5">
    <location>
        <begin position="424"/>
        <end position="442"/>
    </location>
</feature>
<feature type="compositionally biased region" description="Acidic residues" evidence="5">
    <location>
        <begin position="510"/>
        <end position="538"/>
    </location>
</feature>
<evidence type="ECO:0000256" key="2">
    <source>
        <dbReference type="ARBA" id="ARBA00022741"/>
    </source>
</evidence>
<feature type="compositionally biased region" description="Basic residues" evidence="5">
    <location>
        <begin position="1"/>
        <end position="48"/>
    </location>
</feature>
<feature type="region of interest" description="Disordered" evidence="5">
    <location>
        <begin position="509"/>
        <end position="650"/>
    </location>
</feature>
<dbReference type="InterPro" id="IPR006073">
    <property type="entry name" value="GTP-bd"/>
</dbReference>
<feature type="region of interest" description="Disordered" evidence="5">
    <location>
        <begin position="422"/>
        <end position="448"/>
    </location>
</feature>
<comment type="subcellular location">
    <subcellularLocation>
        <location evidence="1">Nucleus</location>
    </subcellularLocation>
</comment>
<feature type="compositionally biased region" description="Basic and acidic residues" evidence="5">
    <location>
        <begin position="575"/>
        <end position="592"/>
    </location>
</feature>
<accession>A0A0C2WWP5</accession>
<protein>
    <recommendedName>
        <fullName evidence="10">CP-type G domain-containing protein</fullName>
    </recommendedName>
</protein>
<keyword evidence="3" id="KW-0342">GTP-binding</keyword>
<dbReference type="Gene3D" id="3.40.50.300">
    <property type="entry name" value="P-loop containing nucleotide triphosphate hydrolases"/>
    <property type="match status" value="1"/>
</dbReference>
<gene>
    <name evidence="8" type="ORF">M408DRAFT_333230</name>
</gene>
<dbReference type="Pfam" id="PF01926">
    <property type="entry name" value="MMR_HSR1"/>
    <property type="match status" value="1"/>
</dbReference>
<reference evidence="8 9" key="1">
    <citation type="submission" date="2014-04" db="EMBL/GenBank/DDBJ databases">
        <authorList>
            <consortium name="DOE Joint Genome Institute"/>
            <person name="Kuo A."/>
            <person name="Zuccaro A."/>
            <person name="Kohler A."/>
            <person name="Nagy L.G."/>
            <person name="Floudas D."/>
            <person name="Copeland A."/>
            <person name="Barry K.W."/>
            <person name="Cichocki N."/>
            <person name="Veneault-Fourrey C."/>
            <person name="LaButti K."/>
            <person name="Lindquist E.A."/>
            <person name="Lipzen A."/>
            <person name="Lundell T."/>
            <person name="Morin E."/>
            <person name="Murat C."/>
            <person name="Sun H."/>
            <person name="Tunlid A."/>
            <person name="Henrissat B."/>
            <person name="Grigoriev I.V."/>
            <person name="Hibbett D.S."/>
            <person name="Martin F."/>
            <person name="Nordberg H.P."/>
            <person name="Cantor M.N."/>
            <person name="Hua S.X."/>
        </authorList>
    </citation>
    <scope>NUCLEOTIDE SEQUENCE [LARGE SCALE GENOMIC DNA]</scope>
    <source>
        <strain evidence="8 9">MAFF 305830</strain>
    </source>
</reference>
<evidence type="ECO:0000313" key="9">
    <source>
        <dbReference type="Proteomes" id="UP000054097"/>
    </source>
</evidence>
<evidence type="ECO:0000256" key="3">
    <source>
        <dbReference type="ARBA" id="ARBA00023134"/>
    </source>
</evidence>
<dbReference type="Proteomes" id="UP000054097">
    <property type="component" value="Unassembled WGS sequence"/>
</dbReference>
<dbReference type="PANTHER" id="PTHR11089">
    <property type="entry name" value="GTP-BINDING PROTEIN-RELATED"/>
    <property type="match status" value="1"/>
</dbReference>
<dbReference type="AlphaFoldDB" id="A0A0C2WWP5"/>
<dbReference type="SUPFAM" id="SSF52540">
    <property type="entry name" value="P-loop containing nucleoside triphosphate hydrolases"/>
    <property type="match status" value="1"/>
</dbReference>
<dbReference type="PANTHER" id="PTHR11089:SF30">
    <property type="entry name" value="GUANINE NUCLEOTIDE-BINDING PROTEIN-LIKE 3 HOMOLOG"/>
    <property type="match status" value="1"/>
</dbReference>
<feature type="compositionally biased region" description="Polar residues" evidence="5">
    <location>
        <begin position="84"/>
        <end position="102"/>
    </location>
</feature>
<sequence length="668" mass="73013">MVRIRKKTSNRATTAHRAKVKNKARETKKKNKKDVKKNPHLHRKKKKKDPGIPNSFPYKEQILAELSESRRLAIEEKRNKGQSKHLNGSSGEQTESTGVNGASINTAITVTTNKGAVEDEEAPPLIDTTIPNTAAALQVSDVVISVLDARDPLSFRSTFVEGTLGNTPLLYVLNKIELAPREAVASWAAHLRKSHPTFLFKSASTFLPLDSQNSKAKSKNKASDSDALGRDVLLEALQAIASANKQTQLTVAVVGVTNVGKSAFINSMYGQPALTVYSPLAQRDNSAPSTTPHPQSITLVHKKQSFKFIDTPGLSFIPPSDPGLMEDLETRVARDILLRNRGNISKIRDPLPAALYILSRATMEDLIMLYNLPAIQPGDYDGFLASLSRKEGALQKRGSIIDLQGAARALVRDWKTGRMAHYTLPSSTHPATPTSNTSQKPNLSPLFEKTDSRILSELLPRKDLRKQKNGLVQLKDATVDERRVDLEATVDLMDEDSSEDDAMALAEKMSDDEMDETDEDEESDDNEEDEEAEEDSNEDGSLSEGDNDEEDSELDEDDGDTPSPPVVHPKLSGKKGREALRAQRGPGKEPVKSKKSVSFAPYTKAGMKPKPKKTVSPVAPTKSAPQKNAPPKKPVKAPKLAAGTSKALKTKAALTQEDGDAYDFSKYF</sequence>
<dbReference type="GO" id="GO:0005730">
    <property type="term" value="C:nucleolus"/>
    <property type="evidence" value="ECO:0007669"/>
    <property type="project" value="TreeGrafter"/>
</dbReference>
<evidence type="ECO:0000313" key="8">
    <source>
        <dbReference type="EMBL" id="KIM21782.1"/>
    </source>
</evidence>
<organism evidence="8 9">
    <name type="scientific">Serendipita vermifera MAFF 305830</name>
    <dbReference type="NCBI Taxonomy" id="933852"/>
    <lineage>
        <taxon>Eukaryota</taxon>
        <taxon>Fungi</taxon>
        <taxon>Dikarya</taxon>
        <taxon>Basidiomycota</taxon>
        <taxon>Agaricomycotina</taxon>
        <taxon>Agaricomycetes</taxon>
        <taxon>Sebacinales</taxon>
        <taxon>Serendipitaceae</taxon>
        <taxon>Serendipita</taxon>
    </lineage>
</organism>
<dbReference type="GO" id="GO:0005525">
    <property type="term" value="F:GTP binding"/>
    <property type="evidence" value="ECO:0007669"/>
    <property type="project" value="UniProtKB-KW"/>
</dbReference>
<evidence type="ECO:0008006" key="10">
    <source>
        <dbReference type="Google" id="ProtNLM"/>
    </source>
</evidence>
<keyword evidence="4" id="KW-0539">Nucleus</keyword>
<feature type="region of interest" description="Disordered" evidence="5">
    <location>
        <begin position="1"/>
        <end position="58"/>
    </location>
</feature>
<dbReference type="OrthoDB" id="10266128at2759"/>